<accession>A0A078AHD1</accession>
<keyword evidence="4" id="KW-1185">Reference proteome</keyword>
<dbReference type="Gene3D" id="1.25.40.10">
    <property type="entry name" value="Tetratricopeptide repeat domain"/>
    <property type="match status" value="1"/>
</dbReference>
<keyword evidence="3" id="KW-0808">Transferase</keyword>
<dbReference type="Gene3D" id="1.10.510.10">
    <property type="entry name" value="Transferase(Phosphotransferase) domain 1"/>
    <property type="match status" value="1"/>
</dbReference>
<dbReference type="InterPro" id="IPR008271">
    <property type="entry name" value="Ser/Thr_kinase_AS"/>
</dbReference>
<dbReference type="Pfam" id="PF00069">
    <property type="entry name" value="Pkinase"/>
    <property type="match status" value="1"/>
</dbReference>
<dbReference type="SUPFAM" id="SSF48452">
    <property type="entry name" value="TPR-like"/>
    <property type="match status" value="1"/>
</dbReference>
<proteinExistence type="predicted"/>
<organism evidence="3 4">
    <name type="scientific">Stylonychia lemnae</name>
    <name type="common">Ciliate</name>
    <dbReference type="NCBI Taxonomy" id="5949"/>
    <lineage>
        <taxon>Eukaryota</taxon>
        <taxon>Sar</taxon>
        <taxon>Alveolata</taxon>
        <taxon>Ciliophora</taxon>
        <taxon>Intramacronucleata</taxon>
        <taxon>Spirotrichea</taxon>
        <taxon>Stichotrichia</taxon>
        <taxon>Sporadotrichida</taxon>
        <taxon>Oxytrichidae</taxon>
        <taxon>Stylonychinae</taxon>
        <taxon>Stylonychia</taxon>
    </lineage>
</organism>
<sequence length="1284" mass="152309">MEFYCRIEIKRPLSLFQTAQIPKKKILLDQAKRDNQFRHFYQINLQEISNNLSQNSSHRQRRGEQINLNKSLIGQNLEQYDKQNASSSFVPILTQDTRFQNVRNKSNDNLSKQQKPKHNFFPVICGVSQIPIPRIIQQKEKKKQYSPNRDLNHTTELLKYNMMINQYVQHHNDFQSSFSPIKKKSIIAFGRKVGDPVKINKKLQSSQDNFFNMTSPDPLIKEEMRETGNSLNKTTILKQKQKITNSKKNKRLLMQSSESQYDAEDFSGNISPVKLKNLSSQTYKIPSPLKSPTKKSHGKRESALSQSYGTPMLKEEEEENKDDDETVKNEENDDAETIPYQHQLDEEDSETVFKESLALTQKMTYEFSESINQPVMITGDKLTKVFYKQTCMIIKTNKLNHIQAYPENQTRLVYYKDSRILHHSILKDFEQELGIDLIVKRATMNQVVIESDQTQPQQFSDPKQIEGFLKQHSKAYRSVFSIQQIGKGGESVVFRLQTQELDEIVAKCPILKVQPNQSKGESLNFFQQTLYENQLLKIRPNPEFTATIKEEVIEFNKRLGVIIRYVAIIERAQNDLGVISKTWKNPEERIKRREFYSPEKLAYYCFQSMKAINYLHSRHIYYGDVKPENFLIFRNQLVKVGDFGISLKLNPKNENNKGYPFLYKTKGYTKSFSLSYIQKFECLMTKPDLYRNDRYGLWKAFKMVYDQMTNYDSSSKSQLIEEMLEDLEINNKYFINLNQIVQKYIKYFSTNSQFALRLCNQLLNENMDSSIREVLKITNYCNIIKGIQQYAQYQRESQILNQSPRRIRKPIQEDKILDKGELVNFLRIDQDKNGDFKDYEEVNQSSSKKLIDTSHSYFLHFPENGHWNFQQDKTELDYNDQIWKDIVLLLLKSCDQRHDQCLKFQLRKRCQSAFQYKQILKDINFDQISYAEISRIDQNYTNQELFQFFQFLKYTKPDHKLQSQIENLFIRLKKYEILAEIYHSQAKRWFFSKHLELCEQKSIQCLKLAKQLKKYDLEFDCYLKLAYCESQKGNFFQAFQMIKTCSKVIKQNFSHHSLQYYEMLKIKSIIFQCQDRLIEALKCEEQCFDICSNLLGDPADETLKCCQRLGMLHLKLLNHQECLHYLEKYCRLSINQLDHYIYLFEAYCKFLEFEKLKELIDIVKETYNDNDLIYLAFAGSYFKLNEIFIPVLNEDEENQVLNKLLNLNDRWQSSLQVIKYRILMLGGIQYCIDFLQRYNRTINLLDSEAIEKLKDENLDDRRVKMKLMEKFYLSWTACVQEDLI</sequence>
<feature type="region of interest" description="Disordered" evidence="1">
    <location>
        <begin position="279"/>
        <end position="349"/>
    </location>
</feature>
<dbReference type="InParanoid" id="A0A078AHD1"/>
<dbReference type="PANTHER" id="PTHR24347">
    <property type="entry name" value="SERINE/THREONINE-PROTEIN KINASE"/>
    <property type="match status" value="1"/>
</dbReference>
<dbReference type="SMART" id="SM00220">
    <property type="entry name" value="S_TKc"/>
    <property type="match status" value="1"/>
</dbReference>
<dbReference type="PROSITE" id="PS50011">
    <property type="entry name" value="PROTEIN_KINASE_DOM"/>
    <property type="match status" value="1"/>
</dbReference>
<dbReference type="OrthoDB" id="1046782at2759"/>
<keyword evidence="3" id="KW-0418">Kinase</keyword>
<dbReference type="InterPro" id="IPR000719">
    <property type="entry name" value="Prot_kinase_dom"/>
</dbReference>
<dbReference type="EMBL" id="CCKQ01009740">
    <property type="protein sequence ID" value="CDW81251.1"/>
    <property type="molecule type" value="Genomic_DNA"/>
</dbReference>
<feature type="compositionally biased region" description="Acidic residues" evidence="1">
    <location>
        <begin position="315"/>
        <end position="336"/>
    </location>
</feature>
<dbReference type="GO" id="GO:0005524">
    <property type="term" value="F:ATP binding"/>
    <property type="evidence" value="ECO:0007669"/>
    <property type="project" value="InterPro"/>
</dbReference>
<protein>
    <submittedName>
        <fullName evidence="3">Serine threonine protein kinase</fullName>
    </submittedName>
</protein>
<reference evidence="3 4" key="1">
    <citation type="submission" date="2014-06" db="EMBL/GenBank/DDBJ databases">
        <authorList>
            <person name="Swart Estienne"/>
        </authorList>
    </citation>
    <scope>NUCLEOTIDE SEQUENCE [LARGE SCALE GENOMIC DNA]</scope>
    <source>
        <strain evidence="3 4">130c</strain>
    </source>
</reference>
<dbReference type="InterPro" id="IPR011009">
    <property type="entry name" value="Kinase-like_dom_sf"/>
</dbReference>
<dbReference type="InterPro" id="IPR011990">
    <property type="entry name" value="TPR-like_helical_dom_sf"/>
</dbReference>
<dbReference type="PROSITE" id="PS00108">
    <property type="entry name" value="PROTEIN_KINASE_ST"/>
    <property type="match status" value="1"/>
</dbReference>
<dbReference type="GO" id="GO:0004672">
    <property type="term" value="F:protein kinase activity"/>
    <property type="evidence" value="ECO:0007669"/>
    <property type="project" value="InterPro"/>
</dbReference>
<dbReference type="SUPFAM" id="SSF56112">
    <property type="entry name" value="Protein kinase-like (PK-like)"/>
    <property type="match status" value="1"/>
</dbReference>
<evidence type="ECO:0000313" key="4">
    <source>
        <dbReference type="Proteomes" id="UP000039865"/>
    </source>
</evidence>
<gene>
    <name evidence="3" type="primary">Contig354.g395</name>
    <name evidence="3" type="ORF">STYLEM_10264</name>
</gene>
<dbReference type="Proteomes" id="UP000039865">
    <property type="component" value="Unassembled WGS sequence"/>
</dbReference>
<evidence type="ECO:0000259" key="2">
    <source>
        <dbReference type="PROSITE" id="PS50011"/>
    </source>
</evidence>
<feature type="domain" description="Protein kinase" evidence="2">
    <location>
        <begin position="479"/>
        <end position="767"/>
    </location>
</feature>
<name>A0A078AHD1_STYLE</name>
<evidence type="ECO:0000256" key="1">
    <source>
        <dbReference type="SAM" id="MobiDB-lite"/>
    </source>
</evidence>
<evidence type="ECO:0000313" key="3">
    <source>
        <dbReference type="EMBL" id="CDW81251.1"/>
    </source>
</evidence>